<gene>
    <name evidence="2" type="ORF">NDN08_001333</name>
</gene>
<feature type="compositionally biased region" description="Basic and acidic residues" evidence="1">
    <location>
        <begin position="67"/>
        <end position="86"/>
    </location>
</feature>
<proteinExistence type="predicted"/>
<feature type="compositionally biased region" description="Basic and acidic residues" evidence="1">
    <location>
        <begin position="97"/>
        <end position="116"/>
    </location>
</feature>
<name>A0AAV8UQN7_9RHOD</name>
<feature type="compositionally biased region" description="Low complexity" evidence="1">
    <location>
        <begin position="275"/>
        <end position="285"/>
    </location>
</feature>
<reference evidence="2 3" key="1">
    <citation type="journal article" date="2023" name="Nat. Commun.">
        <title>Origin of minicircular mitochondrial genomes in red algae.</title>
        <authorList>
            <person name="Lee Y."/>
            <person name="Cho C.H."/>
            <person name="Lee Y.M."/>
            <person name="Park S.I."/>
            <person name="Yang J.H."/>
            <person name="West J.A."/>
            <person name="Bhattacharya D."/>
            <person name="Yoon H.S."/>
        </authorList>
    </citation>
    <scope>NUCLEOTIDE SEQUENCE [LARGE SCALE GENOMIC DNA]</scope>
    <source>
        <strain evidence="2 3">CCMP1338</strain>
        <tissue evidence="2">Whole cell</tissue>
    </source>
</reference>
<protein>
    <submittedName>
        <fullName evidence="2">Uncharacterized protein</fullName>
    </submittedName>
</protein>
<dbReference type="AlphaFoldDB" id="A0AAV8UQN7"/>
<feature type="compositionally biased region" description="Low complexity" evidence="1">
    <location>
        <begin position="118"/>
        <end position="137"/>
    </location>
</feature>
<evidence type="ECO:0000256" key="1">
    <source>
        <dbReference type="SAM" id="MobiDB-lite"/>
    </source>
</evidence>
<organism evidence="2 3">
    <name type="scientific">Rhodosorus marinus</name>
    <dbReference type="NCBI Taxonomy" id="101924"/>
    <lineage>
        <taxon>Eukaryota</taxon>
        <taxon>Rhodophyta</taxon>
        <taxon>Stylonematophyceae</taxon>
        <taxon>Stylonematales</taxon>
        <taxon>Stylonemataceae</taxon>
        <taxon>Rhodosorus</taxon>
    </lineage>
</organism>
<evidence type="ECO:0000313" key="3">
    <source>
        <dbReference type="Proteomes" id="UP001157974"/>
    </source>
</evidence>
<evidence type="ECO:0000313" key="2">
    <source>
        <dbReference type="EMBL" id="KAJ8904818.1"/>
    </source>
</evidence>
<dbReference type="Proteomes" id="UP001157974">
    <property type="component" value="Unassembled WGS sequence"/>
</dbReference>
<feature type="compositionally biased region" description="Basic and acidic residues" evidence="1">
    <location>
        <begin position="39"/>
        <end position="52"/>
    </location>
</feature>
<dbReference type="Gene3D" id="1.25.40.10">
    <property type="entry name" value="Tetratricopeptide repeat domain"/>
    <property type="match status" value="1"/>
</dbReference>
<feature type="region of interest" description="Disordered" evidence="1">
    <location>
        <begin position="26"/>
        <end position="150"/>
    </location>
</feature>
<accession>A0AAV8UQN7</accession>
<keyword evidence="3" id="KW-1185">Reference proteome</keyword>
<feature type="compositionally biased region" description="Basic and acidic residues" evidence="1">
    <location>
        <begin position="241"/>
        <end position="273"/>
    </location>
</feature>
<sequence>MWALRRSSALRAAKDVSAAIKAQNATLKAQTKAPGAAAKRVEATSSEKDVSKRIRAKRKPPTSVRQEAPEDGKSSAKDLRKTEKPQKARLGANTKLSEPESKADSKKIAFKPKAESKTAGTTTGTASNTAPGSGSSALWKPTGSRKPVEEIEGIKIIAGAEDRPSLRADDPQPVVEEITVNLNGQYSFDAVDVKKKTPSSPKSRSEEPTNGKLRKVVMGKGAVKMETAKPLARKKPANSQRSKDTKGTDKPEAAEDAELPKAEKVSREQKLGKESPGSSASSSAPRVHKLDEETVKRLLSHNAILRKTRRRGSRYHFFLDDRARIGVLPEIHLARKKLRENRYAMLSDEKRNSMEKVTREWQLLARVGDIVSGLKDRTVHAEFQDRLAESYYFQGKYQEELQARKNTLKYLRLESPNTDMVLALNSLCMSLMRAGMDGSDQIEDAAAACDEITPSHGDPRLSQLRHYEVIRLTGLNVGIHETIQGNMENAMDRLSSIAQYTTQGDFEVDIFCAAHYLMGRIQVLESNFEDAIMHYISITTRMSGYTPMHETAELIGGMMATELGYLCLEMGKLDLAEDLFQTSRSLVMMNDSKLGNSRRLFAVAGLAELYMKRKNLLVAEGFYKRVDEELQELPRAREDQFTNKDTDIGQISSTTYADLWSKLLPAYADYLSNLGFHQSPRTSEAQICRAHDVSLRGTFPILDLRSAGKRLPPLWYFDLMLPRYQLSGLTGNFKNAKDHQEESANQ</sequence>
<dbReference type="EMBL" id="JAMWBK010000005">
    <property type="protein sequence ID" value="KAJ8904818.1"/>
    <property type="molecule type" value="Genomic_DNA"/>
</dbReference>
<dbReference type="InterPro" id="IPR011990">
    <property type="entry name" value="TPR-like_helical_dom_sf"/>
</dbReference>
<feature type="region of interest" description="Disordered" evidence="1">
    <location>
        <begin position="186"/>
        <end position="289"/>
    </location>
</feature>
<comment type="caution">
    <text evidence="2">The sequence shown here is derived from an EMBL/GenBank/DDBJ whole genome shotgun (WGS) entry which is preliminary data.</text>
</comment>